<dbReference type="EMBL" id="BKCM01000025">
    <property type="protein sequence ID" value="GER02288.1"/>
    <property type="molecule type" value="Genomic_DNA"/>
</dbReference>
<keyword evidence="4" id="KW-1185">Reference proteome</keyword>
<evidence type="ECO:0000259" key="1">
    <source>
        <dbReference type="Pfam" id="PF13087"/>
    </source>
</evidence>
<name>A0A5A7N2E6_9PROT</name>
<dbReference type="Gene3D" id="3.40.50.300">
    <property type="entry name" value="P-loop containing nucleotide triphosphate hydrolases"/>
    <property type="match status" value="1"/>
</dbReference>
<dbReference type="Proteomes" id="UP000325187">
    <property type="component" value="Unassembled WGS sequence"/>
</dbReference>
<accession>A0A5A7N2E6</accession>
<dbReference type="InterPro" id="IPR049468">
    <property type="entry name" value="Restrct_endonuc-II-like_dom"/>
</dbReference>
<dbReference type="CDD" id="cd18808">
    <property type="entry name" value="SF1_C_Upf1"/>
    <property type="match status" value="1"/>
</dbReference>
<dbReference type="AlphaFoldDB" id="A0A5A7N2E6"/>
<dbReference type="InterPro" id="IPR047187">
    <property type="entry name" value="SF1_C_Upf1"/>
</dbReference>
<protein>
    <submittedName>
        <fullName evidence="3">Uncharacterized protein</fullName>
    </submittedName>
</protein>
<sequence length="253" mass="28258">MQVDGLYQRGKRINEKEAKAVVAEVVRRLTDEELSQHSIGVVTMNTEQQRLINDLLDRERVKNPALEPFFDEASPGHVFVRNLETVQGDERDVILISIGFGPTVPEAKTMSMNFGALNRKGGERRLNVLISRAAEEKMVFASFDPSLIDLTRTSAQAVHDLKHYLEFAQRGPKALGEAVSTVGGLHDYDSDFERAVADGLRRKGWTIHTQIGVSKFRIDLGVVHPDKPGAYLAGIECDGATYHSYLQREIEIE</sequence>
<feature type="domain" description="Restriction endonuclease type II-like" evidence="2">
    <location>
        <begin position="192"/>
        <end position="245"/>
    </location>
</feature>
<evidence type="ECO:0000313" key="4">
    <source>
        <dbReference type="Proteomes" id="UP000325187"/>
    </source>
</evidence>
<dbReference type="Pfam" id="PF13087">
    <property type="entry name" value="AAA_12"/>
    <property type="match status" value="1"/>
</dbReference>
<dbReference type="PANTHER" id="PTHR10887">
    <property type="entry name" value="DNA2/NAM7 HELICASE FAMILY"/>
    <property type="match status" value="1"/>
</dbReference>
<proteinExistence type="predicted"/>
<reference evidence="3 4" key="1">
    <citation type="submission" date="2019-09" db="EMBL/GenBank/DDBJ databases">
        <title>NBRP : Genome information of microbial organism related human and environment.</title>
        <authorList>
            <person name="Hattori M."/>
            <person name="Oshima K."/>
            <person name="Inaba H."/>
            <person name="Suda W."/>
            <person name="Sakamoto M."/>
            <person name="Iino T."/>
            <person name="Kitahara M."/>
            <person name="Oshida Y."/>
            <person name="Iida T."/>
            <person name="Kudo T."/>
            <person name="Itoh T."/>
            <person name="Ohkuma M."/>
        </authorList>
    </citation>
    <scope>NUCLEOTIDE SEQUENCE [LARGE SCALE GENOMIC DNA]</scope>
    <source>
        <strain evidence="3 4">Mie-1</strain>
    </source>
</reference>
<feature type="domain" description="DNA2/NAM7 helicase-like C-terminal" evidence="1">
    <location>
        <begin position="10"/>
        <end position="140"/>
    </location>
</feature>
<comment type="caution">
    <text evidence="3">The sequence shown here is derived from an EMBL/GenBank/DDBJ whole genome shotgun (WGS) entry which is preliminary data.</text>
</comment>
<dbReference type="PANTHER" id="PTHR10887:SF530">
    <property type="entry name" value="SUPERFAMILY I DNA HELICASES"/>
    <property type="match status" value="1"/>
</dbReference>
<dbReference type="Pfam" id="PF18741">
    <property type="entry name" value="MTES_1575"/>
    <property type="match status" value="1"/>
</dbReference>
<evidence type="ECO:0000259" key="2">
    <source>
        <dbReference type="Pfam" id="PF18741"/>
    </source>
</evidence>
<dbReference type="SUPFAM" id="SSF52540">
    <property type="entry name" value="P-loop containing nucleoside triphosphate hydrolases"/>
    <property type="match status" value="1"/>
</dbReference>
<evidence type="ECO:0000313" key="3">
    <source>
        <dbReference type="EMBL" id="GER02288.1"/>
    </source>
</evidence>
<organism evidence="3 4">
    <name type="scientific">Iodidimonas gelatinilytica</name>
    <dbReference type="NCBI Taxonomy" id="1236966"/>
    <lineage>
        <taxon>Bacteria</taxon>
        <taxon>Pseudomonadati</taxon>
        <taxon>Pseudomonadota</taxon>
        <taxon>Alphaproteobacteria</taxon>
        <taxon>Iodidimonadales</taxon>
        <taxon>Iodidimonadaceae</taxon>
        <taxon>Iodidimonas</taxon>
    </lineage>
</organism>
<dbReference type="InterPro" id="IPR045055">
    <property type="entry name" value="DNA2/NAM7-like"/>
</dbReference>
<dbReference type="InterPro" id="IPR041679">
    <property type="entry name" value="DNA2/NAM7-like_C"/>
</dbReference>
<gene>
    <name evidence="3" type="ORF">JCM17845_29110</name>
</gene>
<dbReference type="InterPro" id="IPR027417">
    <property type="entry name" value="P-loop_NTPase"/>
</dbReference>